<dbReference type="InterPro" id="IPR045749">
    <property type="entry name" value="DUF6090"/>
</dbReference>
<accession>A0A238VUT3</accession>
<sequence length="252" mass="29703">MIKFFRKIRQRLLTENKFSKYLIYAIGEIVLVVIGILIALQINNWNESSKQRIEEVRLLEKVSIDLVSDINQLKEHIRNATVRQTIVDSIFTFLHKDPNSDPMKFLNYNFFAISTENHFEVNSGTFDESQSAGSIKFIQNDSLREQIFNYYRNTKRNYDDENTVQSLYRDIFPIMFKKIIATKEYIFMHNGTISNLPELDIAALSRDQDYMAILLQKEISEEYQIKSWKSFLQNAESLVQQIQSNQNEKDSQ</sequence>
<evidence type="ECO:0000313" key="2">
    <source>
        <dbReference type="EMBL" id="SNR37941.1"/>
    </source>
</evidence>
<gene>
    <name evidence="2" type="ORF">SAMN04488111_1054</name>
</gene>
<keyword evidence="1" id="KW-0472">Membrane</keyword>
<feature type="transmembrane region" description="Helical" evidence="1">
    <location>
        <begin position="21"/>
        <end position="42"/>
    </location>
</feature>
<dbReference type="OrthoDB" id="1414794at2"/>
<evidence type="ECO:0000256" key="1">
    <source>
        <dbReference type="SAM" id="Phobius"/>
    </source>
</evidence>
<keyword evidence="1" id="KW-0812">Transmembrane</keyword>
<dbReference type="AlphaFoldDB" id="A0A238VUT3"/>
<keyword evidence="3" id="KW-1185">Reference proteome</keyword>
<name>A0A238VUT3_9FLAO</name>
<keyword evidence="1" id="KW-1133">Transmembrane helix</keyword>
<proteinExistence type="predicted"/>
<dbReference type="EMBL" id="FZNX01000001">
    <property type="protein sequence ID" value="SNR37941.1"/>
    <property type="molecule type" value="Genomic_DNA"/>
</dbReference>
<evidence type="ECO:0000313" key="3">
    <source>
        <dbReference type="Proteomes" id="UP000198412"/>
    </source>
</evidence>
<dbReference type="Proteomes" id="UP000198412">
    <property type="component" value="Unassembled WGS sequence"/>
</dbReference>
<organism evidence="2 3">
    <name type="scientific">Lutibacter flavus</name>
    <dbReference type="NCBI Taxonomy" id="691689"/>
    <lineage>
        <taxon>Bacteria</taxon>
        <taxon>Pseudomonadati</taxon>
        <taxon>Bacteroidota</taxon>
        <taxon>Flavobacteriia</taxon>
        <taxon>Flavobacteriales</taxon>
        <taxon>Flavobacteriaceae</taxon>
        <taxon>Lutibacter</taxon>
    </lineage>
</organism>
<protein>
    <submittedName>
        <fullName evidence="2">Uncharacterized protein</fullName>
    </submittedName>
</protein>
<dbReference type="Pfam" id="PF19578">
    <property type="entry name" value="DUF6090"/>
    <property type="match status" value="1"/>
</dbReference>
<reference evidence="3" key="1">
    <citation type="submission" date="2017-06" db="EMBL/GenBank/DDBJ databases">
        <authorList>
            <person name="Varghese N."/>
            <person name="Submissions S."/>
        </authorList>
    </citation>
    <scope>NUCLEOTIDE SEQUENCE [LARGE SCALE GENOMIC DNA]</scope>
    <source>
        <strain evidence="3">DSM 27993</strain>
    </source>
</reference>